<evidence type="ECO:0000256" key="1">
    <source>
        <dbReference type="SAM" id="MobiDB-lite"/>
    </source>
</evidence>
<dbReference type="SMART" id="SM00327">
    <property type="entry name" value="VWA"/>
    <property type="match status" value="1"/>
</dbReference>
<feature type="region of interest" description="Disordered" evidence="1">
    <location>
        <begin position="881"/>
        <end position="900"/>
    </location>
</feature>
<protein>
    <submittedName>
        <fullName evidence="4">VIT-domain-containing protein</fullName>
    </submittedName>
</protein>
<sequence length="1063" mass="113792">MARTKQTARSRYMAPSRHICGLYFVDFARPEPQRFYLPQLSLSVKSKIVSSTSRTTLTQTFVNTKSEPIPELRYTFPLFDGVSVVGFVCTINDDRVIRGVVQERAEAKRTFTAAVERGETAGLLEQLPNASDVFTTTVDNVPANAKLQVDITYLGELKHDAEVDGIRFTLPTHVAPRFGSYPGQLLQSTAVDARSGISIVVDVDMPNGSNVKNVQSPSHPISVTLGNTSAGAASGADMSLQKASATLALSTAELGDDFVLQVVATNTSNPVAVLETHPTILNHRALMATLVPKFNLPLARPEIVFLCDRSGSMGQGSKVANLKTALHLFLKSLPVGVKFNICSFGSRHELLFPDGSRTYDESALEEATRYVDTFSANFGGTDIYAPMDAVFKKRYVDMDLEVFLLTDGEIWDQAALFQLLNKQMAETNGRARVFSLGIGTDVSHALIEGVAAAGNGFAQSVGDNENMNSKVVRMLKASLTPHIKDYNLEIKYDKKPEADSDDDFELVEKVMDGLAIDVQEIKKEEPPKKVISLFDESADPDVAMADASTDTSAGGKYSHVPPVSEPKMLQAPFVIPPLYPFNRTSVYLLLSPETIQQQPKAVILRGSSPHGPVELEIPVTVLPEKGETIHQLAARKAVKELEEGRGWIYHAKDAKDAAGALLKTTYPGRFGDMVEREAVRLGVTYQVGGKWCSFVAVEANTTHEEHPGASVSAPAEAEREGVMMTGASRPAVPLGYKMQLMSMPRTELSRKACRKSAPPEPEEIAMSIDTAHALDESSSDDLSLEWSAPAQQAFSPANSEKSSTSSAAPFVQPVSKGGSFFGSLGGARRMRSLFGADATPSRVAQASTVLAQQQQSYSPQASFQGAGGLFGSVGGGGGRGGGLFGSSAPPPPPGQQAQQQAGFRSVSMFGGPAPPPAPPSILRSKAEVVNPQAKKAKRSAVDKEEAADLGTRDRDRQVEGLTGAGKLQALVSLQSFSGAWRWSPEVLAVLGLGAGFVAPARLGGECDKLATALVLACLEGELGWLRDEWEMIAEKAGEWLKGVLGEGETVEGYCAEAKALLKA</sequence>
<dbReference type="Proteomes" id="UP001305647">
    <property type="component" value="Unassembled WGS sequence"/>
</dbReference>
<evidence type="ECO:0000313" key="4">
    <source>
        <dbReference type="EMBL" id="KAK4099397.1"/>
    </source>
</evidence>
<feature type="compositionally biased region" description="Basic and acidic residues" evidence="1">
    <location>
        <begin position="939"/>
        <end position="952"/>
    </location>
</feature>
<evidence type="ECO:0000259" key="3">
    <source>
        <dbReference type="PROSITE" id="PS51468"/>
    </source>
</evidence>
<keyword evidence="5" id="KW-1185">Reference proteome</keyword>
<gene>
    <name evidence="4" type="ORF">N658DRAFT_498317</name>
</gene>
<dbReference type="PANTHER" id="PTHR45737:SF6">
    <property type="entry name" value="VON WILLEBRAND FACTOR A DOMAIN-CONTAINING PROTEIN 5A"/>
    <property type="match status" value="1"/>
</dbReference>
<dbReference type="InterPro" id="IPR036465">
    <property type="entry name" value="vWFA_dom_sf"/>
</dbReference>
<evidence type="ECO:0000259" key="2">
    <source>
        <dbReference type="PROSITE" id="PS50234"/>
    </source>
</evidence>
<dbReference type="EMBL" id="MU863649">
    <property type="protein sequence ID" value="KAK4099397.1"/>
    <property type="molecule type" value="Genomic_DNA"/>
</dbReference>
<reference evidence="4" key="1">
    <citation type="journal article" date="2023" name="Mol. Phylogenet. Evol.">
        <title>Genome-scale phylogeny and comparative genomics of the fungal order Sordariales.</title>
        <authorList>
            <person name="Hensen N."/>
            <person name="Bonometti L."/>
            <person name="Westerberg I."/>
            <person name="Brannstrom I.O."/>
            <person name="Guillou S."/>
            <person name="Cros-Aarteil S."/>
            <person name="Calhoun S."/>
            <person name="Haridas S."/>
            <person name="Kuo A."/>
            <person name="Mondo S."/>
            <person name="Pangilinan J."/>
            <person name="Riley R."/>
            <person name="LaButti K."/>
            <person name="Andreopoulos B."/>
            <person name="Lipzen A."/>
            <person name="Chen C."/>
            <person name="Yan M."/>
            <person name="Daum C."/>
            <person name="Ng V."/>
            <person name="Clum A."/>
            <person name="Steindorff A."/>
            <person name="Ohm R.A."/>
            <person name="Martin F."/>
            <person name="Silar P."/>
            <person name="Natvig D.O."/>
            <person name="Lalanne C."/>
            <person name="Gautier V."/>
            <person name="Ament-Velasquez S.L."/>
            <person name="Kruys A."/>
            <person name="Hutchinson M.I."/>
            <person name="Powell A.J."/>
            <person name="Barry K."/>
            <person name="Miller A.N."/>
            <person name="Grigoriev I.V."/>
            <person name="Debuchy R."/>
            <person name="Gladieux P."/>
            <person name="Hiltunen Thoren M."/>
            <person name="Johannesson H."/>
        </authorList>
    </citation>
    <scope>NUCLEOTIDE SEQUENCE</scope>
    <source>
        <strain evidence="4">CBS 757.83</strain>
    </source>
</reference>
<dbReference type="SMART" id="SM00609">
    <property type="entry name" value="VIT"/>
    <property type="match status" value="1"/>
</dbReference>
<dbReference type="PANTHER" id="PTHR45737">
    <property type="entry name" value="VON WILLEBRAND FACTOR A DOMAIN-CONTAINING PROTEIN 5A"/>
    <property type="match status" value="1"/>
</dbReference>
<dbReference type="Pfam" id="PF08487">
    <property type="entry name" value="VIT"/>
    <property type="match status" value="1"/>
</dbReference>
<comment type="caution">
    <text evidence="4">The sequence shown here is derived from an EMBL/GenBank/DDBJ whole genome shotgun (WGS) entry which is preliminary data.</text>
</comment>
<dbReference type="Gene3D" id="3.40.50.410">
    <property type="entry name" value="von Willebrand factor, type A domain"/>
    <property type="match status" value="1"/>
</dbReference>
<dbReference type="AlphaFoldDB" id="A0AAN6Q1Q5"/>
<feature type="region of interest" description="Disordered" evidence="1">
    <location>
        <begin position="791"/>
        <end position="810"/>
    </location>
</feature>
<organism evidence="4 5">
    <name type="scientific">Parathielavia hyrcaniae</name>
    <dbReference type="NCBI Taxonomy" id="113614"/>
    <lineage>
        <taxon>Eukaryota</taxon>
        <taxon>Fungi</taxon>
        <taxon>Dikarya</taxon>
        <taxon>Ascomycota</taxon>
        <taxon>Pezizomycotina</taxon>
        <taxon>Sordariomycetes</taxon>
        <taxon>Sordariomycetidae</taxon>
        <taxon>Sordariales</taxon>
        <taxon>Chaetomiaceae</taxon>
        <taxon>Parathielavia</taxon>
    </lineage>
</organism>
<accession>A0AAN6Q1Q5</accession>
<feature type="compositionally biased region" description="Polar residues" evidence="1">
    <location>
        <begin position="791"/>
        <end position="807"/>
    </location>
</feature>
<dbReference type="InterPro" id="IPR013694">
    <property type="entry name" value="VIT"/>
</dbReference>
<dbReference type="Pfam" id="PF13768">
    <property type="entry name" value="VWA_3"/>
    <property type="match status" value="1"/>
</dbReference>
<proteinExistence type="predicted"/>
<evidence type="ECO:0000313" key="5">
    <source>
        <dbReference type="Proteomes" id="UP001305647"/>
    </source>
</evidence>
<feature type="domain" description="VIT" evidence="3">
    <location>
        <begin position="23"/>
        <end position="155"/>
    </location>
</feature>
<feature type="region of interest" description="Disordered" evidence="1">
    <location>
        <begin position="932"/>
        <end position="952"/>
    </location>
</feature>
<feature type="domain" description="VWFA" evidence="2">
    <location>
        <begin position="302"/>
        <end position="483"/>
    </location>
</feature>
<dbReference type="SUPFAM" id="SSF53300">
    <property type="entry name" value="vWA-like"/>
    <property type="match status" value="1"/>
</dbReference>
<reference evidence="4" key="2">
    <citation type="submission" date="2023-05" db="EMBL/GenBank/DDBJ databases">
        <authorList>
            <consortium name="Lawrence Berkeley National Laboratory"/>
            <person name="Steindorff A."/>
            <person name="Hensen N."/>
            <person name="Bonometti L."/>
            <person name="Westerberg I."/>
            <person name="Brannstrom I.O."/>
            <person name="Guillou S."/>
            <person name="Cros-Aarteil S."/>
            <person name="Calhoun S."/>
            <person name="Haridas S."/>
            <person name="Kuo A."/>
            <person name="Mondo S."/>
            <person name="Pangilinan J."/>
            <person name="Riley R."/>
            <person name="Labutti K."/>
            <person name="Andreopoulos B."/>
            <person name="Lipzen A."/>
            <person name="Chen C."/>
            <person name="Yanf M."/>
            <person name="Daum C."/>
            <person name="Ng V."/>
            <person name="Clum A."/>
            <person name="Ohm R."/>
            <person name="Martin F."/>
            <person name="Silar P."/>
            <person name="Natvig D."/>
            <person name="Lalanne C."/>
            <person name="Gautier V."/>
            <person name="Ament-Velasquez S.L."/>
            <person name="Kruys A."/>
            <person name="Hutchinson M.I."/>
            <person name="Powell A.J."/>
            <person name="Barry K."/>
            <person name="Miller A.N."/>
            <person name="Grigoriev I.V."/>
            <person name="Debuchy R."/>
            <person name="Gladieux P."/>
            <person name="Thoren M.H."/>
            <person name="Johannesson H."/>
        </authorList>
    </citation>
    <scope>NUCLEOTIDE SEQUENCE</scope>
    <source>
        <strain evidence="4">CBS 757.83</strain>
    </source>
</reference>
<name>A0AAN6Q1Q5_9PEZI</name>
<dbReference type="PROSITE" id="PS51468">
    <property type="entry name" value="VIT"/>
    <property type="match status" value="1"/>
</dbReference>
<dbReference type="InterPro" id="IPR002035">
    <property type="entry name" value="VWF_A"/>
</dbReference>
<dbReference type="PROSITE" id="PS50234">
    <property type="entry name" value="VWFA"/>
    <property type="match status" value="1"/>
</dbReference>